<dbReference type="Gene3D" id="3.10.10.10">
    <property type="entry name" value="HIV Type 1 Reverse Transcriptase, subunit A, domain 1"/>
    <property type="match status" value="1"/>
</dbReference>
<dbReference type="InterPro" id="IPR000477">
    <property type="entry name" value="RT_dom"/>
</dbReference>
<evidence type="ECO:0000313" key="7">
    <source>
        <dbReference type="EMBL" id="JAR91944.1"/>
    </source>
</evidence>
<feature type="region of interest" description="Disordered" evidence="3">
    <location>
        <begin position="1120"/>
        <end position="1147"/>
    </location>
</feature>
<dbReference type="PROSITE" id="PS50878">
    <property type="entry name" value="RT_POL"/>
    <property type="match status" value="1"/>
</dbReference>
<dbReference type="InterPro" id="IPR041577">
    <property type="entry name" value="RT_RNaseH_2"/>
</dbReference>
<dbReference type="FunFam" id="1.10.340.70:FF:000003">
    <property type="entry name" value="Protein CBG25708"/>
    <property type="match status" value="1"/>
</dbReference>
<dbReference type="InterPro" id="IPR041588">
    <property type="entry name" value="Integrase_H2C2"/>
</dbReference>
<dbReference type="Pfam" id="PF00665">
    <property type="entry name" value="rve"/>
    <property type="match status" value="1"/>
</dbReference>
<dbReference type="EMBL" id="GEGO01003460">
    <property type="protein sequence ID" value="JAR91944.1"/>
    <property type="molecule type" value="Transcribed_RNA"/>
</dbReference>
<feature type="domain" description="Peptidase A2" evidence="4">
    <location>
        <begin position="252"/>
        <end position="266"/>
    </location>
</feature>
<feature type="domain" description="Integrase catalytic" evidence="6">
    <location>
        <begin position="956"/>
        <end position="1119"/>
    </location>
</feature>
<dbReference type="Gene3D" id="1.10.340.70">
    <property type="match status" value="1"/>
</dbReference>
<reference evidence="7" key="1">
    <citation type="journal article" date="2018" name="PLoS Negl. Trop. Dis.">
        <title>Sialome diversity of ticks revealed by RNAseq of single tick salivary glands.</title>
        <authorList>
            <person name="Perner J."/>
            <person name="Kropackova S."/>
            <person name="Kopacek P."/>
            <person name="Ribeiro J.M."/>
        </authorList>
    </citation>
    <scope>NUCLEOTIDE SEQUENCE</scope>
    <source>
        <strain evidence="7">Siblings of single egg batch collected in Ceske Budejovice</strain>
        <tissue evidence="7">Salivary glands</tissue>
    </source>
</reference>
<dbReference type="Gene3D" id="2.40.70.10">
    <property type="entry name" value="Acid Proteases"/>
    <property type="match status" value="1"/>
</dbReference>
<feature type="region of interest" description="Disordered" evidence="3">
    <location>
        <begin position="143"/>
        <end position="166"/>
    </location>
</feature>
<feature type="compositionally biased region" description="Basic residues" evidence="3">
    <location>
        <begin position="145"/>
        <end position="154"/>
    </location>
</feature>
<feature type="region of interest" description="Disordered" evidence="3">
    <location>
        <begin position="1198"/>
        <end position="1253"/>
    </location>
</feature>
<dbReference type="Pfam" id="PF17919">
    <property type="entry name" value="RT_RNaseH_2"/>
    <property type="match status" value="1"/>
</dbReference>
<dbReference type="PROSITE" id="PS50994">
    <property type="entry name" value="INTEGRASE"/>
    <property type="match status" value="1"/>
</dbReference>
<evidence type="ECO:0000259" key="5">
    <source>
        <dbReference type="PROSITE" id="PS50878"/>
    </source>
</evidence>
<dbReference type="Gene3D" id="3.30.70.270">
    <property type="match status" value="2"/>
</dbReference>
<dbReference type="InterPro" id="IPR021109">
    <property type="entry name" value="Peptidase_aspartic_dom_sf"/>
</dbReference>
<dbReference type="PANTHER" id="PTHR37984">
    <property type="entry name" value="PROTEIN CBG26694"/>
    <property type="match status" value="1"/>
</dbReference>
<dbReference type="InterPro" id="IPR050951">
    <property type="entry name" value="Retrovirus_Pol_polyprotein"/>
</dbReference>
<evidence type="ECO:0000259" key="4">
    <source>
        <dbReference type="PROSITE" id="PS50175"/>
    </source>
</evidence>
<dbReference type="CDD" id="cd01647">
    <property type="entry name" value="RT_LTR"/>
    <property type="match status" value="1"/>
</dbReference>
<evidence type="ECO:0000256" key="2">
    <source>
        <dbReference type="ARBA" id="ARBA00022801"/>
    </source>
</evidence>
<dbReference type="InterPro" id="IPR036397">
    <property type="entry name" value="RNaseH_sf"/>
</dbReference>
<dbReference type="InterPro" id="IPR012337">
    <property type="entry name" value="RNaseH-like_sf"/>
</dbReference>
<proteinExistence type="predicted"/>
<dbReference type="GO" id="GO:0004190">
    <property type="term" value="F:aspartic-type endopeptidase activity"/>
    <property type="evidence" value="ECO:0007669"/>
    <property type="project" value="InterPro"/>
</dbReference>
<dbReference type="Gene3D" id="4.10.60.10">
    <property type="entry name" value="Zinc finger, CCHC-type"/>
    <property type="match status" value="1"/>
</dbReference>
<feature type="domain" description="Reverse transcriptase" evidence="5">
    <location>
        <begin position="406"/>
        <end position="583"/>
    </location>
</feature>
<sequence length="1253" mass="140475">MGAKAEEIFPTLPIPDDKRESYADVLAAFEAFFIVKRNVVYERAVFNRRSQREGESAAEFITALYALVETCDYGNLKEELLRDRIVVGVRDKKLSTKLQMEGDLTLERAVLLTKQTETVGRQQENLKQPVDPSSAEAAYVDSLKVKSHKGRKPKQGGPPKQGTEPALKQPCYWCGNTVQHPRQQCPASKAQCHKCSKQGHFASVCKAKRLRQIIQLRGNLQTNGEQFFAGTVNATPKKKPWKVTAAVNGHSVDFRLDTGADVTVVPASLLSRLGKQTTLRNPDKLILGPAKQRLDVVGVLNATVSYKGTSVTADLHVTRGLDEPLLGLDLIESFGILQRVNEACSTQCLDPVSEYPELFQGLGKAPCAYKIKLKPEAEPVAVASPRRIPVPLLKPVECQLRKMEKEGVITRVSEPTDWCSPIVVVPKKNGEVRICVDFTTLNKSIQREYHPIPSVEPILATLGQAKYFSRLDAYSGFYQVELHPESTLLTTFITPFGRFKFNRLPFGISSAPEHFQRMVHQLLEGQEGVACHIDDILVWGSTITEHDSRLREVLDRLKQKGLTLNRDKCVFAQETVHFLGHVINKDGVTPDSDKIATIVGMPPPTDATELKRFLGMVNFVARFIPNLAVKAAPLRDLLHKDVPFSWDTAQQRAFEDLKASLTSQPVLALYCPTKKTVLSADASSYGLGAVLLQRQEDKSLRAVAYASKSLTEAEKGYSQIEKEALAITWASEKFKDYLLGLRFHIETDHKPLIPLFTRKPVDDLTPRLQRLRLRMMRYDYTMQHVPGKDLVVADALSRQPLAAPGSSDLAEEVREFEMALICHVQVPDVSLQTLAMAQREDFVSKAIVHYLQTTWPRVKSQVRQECLPYWQFKDELTLHDGIVMRGQRYFIPAALRASVLGSLHDGHEGITKCKRRAQVSCWWPGIARDIADTVEKCTSCMEQRQTPVQPLMTTPFPDRPWQRLAMDLFYANGKWFLCVTDYYSRYIEIALLENQRPETVIQKTKSIFARHGIPEEVVTDNGPQFRSEFLSFAKDWGFRHITSSPKYAQSNGCAEAAVKIAKSKITKASDPYRALLAYRATPLDNGYSPAELLFSRRLRTHIPLAAELLKPSVADAAALKASEHKARSRQESNYNRRHAARDRPEFQPAQKVWVKDLKRTGTVLAKADAPRSYIIATDQGTIRRNARFLVVDRRESAEEDQISLDSLPPSCGPPNDTSNNTASVAPPSSQAAGPGTRSRFGRHIRPPRRYGYT</sequence>
<evidence type="ECO:0000256" key="3">
    <source>
        <dbReference type="SAM" id="MobiDB-lite"/>
    </source>
</evidence>
<dbReference type="PANTHER" id="PTHR37984:SF9">
    <property type="entry name" value="INTEGRASE CATALYTIC DOMAIN-CONTAINING PROTEIN"/>
    <property type="match status" value="1"/>
</dbReference>
<dbReference type="GO" id="GO:0042575">
    <property type="term" value="C:DNA polymerase complex"/>
    <property type="evidence" value="ECO:0007669"/>
    <property type="project" value="UniProtKB-ARBA"/>
</dbReference>
<dbReference type="InterPro" id="IPR001995">
    <property type="entry name" value="Peptidase_A2_cat"/>
</dbReference>
<name>A0A147BMF0_IXORI</name>
<dbReference type="SUPFAM" id="SSF56672">
    <property type="entry name" value="DNA/RNA polymerases"/>
    <property type="match status" value="1"/>
</dbReference>
<dbReference type="Pfam" id="PF17921">
    <property type="entry name" value="Integrase_H2C2"/>
    <property type="match status" value="1"/>
</dbReference>
<protein>
    <recommendedName>
        <fullName evidence="1">RNA-directed DNA polymerase</fullName>
        <ecNumber evidence="1">2.7.7.49</ecNumber>
    </recommendedName>
</protein>
<dbReference type="InterPro" id="IPR001584">
    <property type="entry name" value="Integrase_cat-core"/>
</dbReference>
<dbReference type="GO" id="GO:0006508">
    <property type="term" value="P:proteolysis"/>
    <property type="evidence" value="ECO:0007669"/>
    <property type="project" value="InterPro"/>
</dbReference>
<dbReference type="SUPFAM" id="SSF50630">
    <property type="entry name" value="Acid proteases"/>
    <property type="match status" value="1"/>
</dbReference>
<feature type="compositionally biased region" description="Basic residues" evidence="3">
    <location>
        <begin position="1239"/>
        <end position="1253"/>
    </location>
</feature>
<keyword evidence="2" id="KW-0378">Hydrolase</keyword>
<accession>A0A147BMF0</accession>
<dbReference type="GO" id="GO:0003964">
    <property type="term" value="F:RNA-directed DNA polymerase activity"/>
    <property type="evidence" value="ECO:0007669"/>
    <property type="project" value="UniProtKB-EC"/>
</dbReference>
<feature type="compositionally biased region" description="Polar residues" evidence="3">
    <location>
        <begin position="1215"/>
        <end position="1231"/>
    </location>
</feature>
<dbReference type="GO" id="GO:0003676">
    <property type="term" value="F:nucleic acid binding"/>
    <property type="evidence" value="ECO:0007669"/>
    <property type="project" value="InterPro"/>
</dbReference>
<dbReference type="PROSITE" id="PS50175">
    <property type="entry name" value="ASP_PROT_RETROV"/>
    <property type="match status" value="1"/>
</dbReference>
<dbReference type="GO" id="GO:0015074">
    <property type="term" value="P:DNA integration"/>
    <property type="evidence" value="ECO:0007669"/>
    <property type="project" value="InterPro"/>
</dbReference>
<dbReference type="FunFam" id="3.30.70.270:FF:000026">
    <property type="entry name" value="Transposon Ty3-G Gag-Pol polyprotein"/>
    <property type="match status" value="1"/>
</dbReference>
<dbReference type="AlphaFoldDB" id="A0A147BMF0"/>
<dbReference type="Pfam" id="PF00078">
    <property type="entry name" value="RVT_1"/>
    <property type="match status" value="1"/>
</dbReference>
<dbReference type="FunFam" id="3.30.420.10:FF:000063">
    <property type="entry name" value="Retrovirus-related Pol polyprotein from transposon 297-like Protein"/>
    <property type="match status" value="1"/>
</dbReference>
<evidence type="ECO:0000259" key="6">
    <source>
        <dbReference type="PROSITE" id="PS50994"/>
    </source>
</evidence>
<evidence type="ECO:0000256" key="1">
    <source>
        <dbReference type="ARBA" id="ARBA00012493"/>
    </source>
</evidence>
<dbReference type="EC" id="2.7.7.49" evidence="1"/>
<dbReference type="InterPro" id="IPR043128">
    <property type="entry name" value="Rev_trsase/Diguanyl_cyclase"/>
</dbReference>
<dbReference type="InterPro" id="IPR043502">
    <property type="entry name" value="DNA/RNA_pol_sf"/>
</dbReference>
<feature type="compositionally biased region" description="Basic and acidic residues" evidence="3">
    <location>
        <begin position="1121"/>
        <end position="1130"/>
    </location>
</feature>
<dbReference type="SUPFAM" id="SSF53098">
    <property type="entry name" value="Ribonuclease H-like"/>
    <property type="match status" value="1"/>
</dbReference>
<dbReference type="Gene3D" id="3.30.420.10">
    <property type="entry name" value="Ribonuclease H-like superfamily/Ribonuclease H"/>
    <property type="match status" value="1"/>
</dbReference>
<organism evidence="7">
    <name type="scientific">Ixodes ricinus</name>
    <name type="common">Common tick</name>
    <name type="synonym">Acarus ricinus</name>
    <dbReference type="NCBI Taxonomy" id="34613"/>
    <lineage>
        <taxon>Eukaryota</taxon>
        <taxon>Metazoa</taxon>
        <taxon>Ecdysozoa</taxon>
        <taxon>Arthropoda</taxon>
        <taxon>Chelicerata</taxon>
        <taxon>Arachnida</taxon>
        <taxon>Acari</taxon>
        <taxon>Parasitiformes</taxon>
        <taxon>Ixodida</taxon>
        <taxon>Ixodoidea</taxon>
        <taxon>Ixodidae</taxon>
        <taxon>Ixodinae</taxon>
        <taxon>Ixodes</taxon>
    </lineage>
</organism>
<dbReference type="CDD" id="cd09274">
    <property type="entry name" value="RNase_HI_RT_Ty3"/>
    <property type="match status" value="1"/>
</dbReference>
<dbReference type="Pfam" id="PF13975">
    <property type="entry name" value="gag-asp_proteas"/>
    <property type="match status" value="1"/>
</dbReference>